<gene>
    <name evidence="7" type="ORF">IAG43_07380</name>
</gene>
<feature type="transmembrane region" description="Helical" evidence="6">
    <location>
        <begin position="371"/>
        <end position="397"/>
    </location>
</feature>
<dbReference type="AlphaFoldDB" id="A0A7H0HQG1"/>
<dbReference type="KEGG" id="sgj:IAG43_07380"/>
<keyword evidence="4 6" id="KW-1133">Transmembrane helix</keyword>
<dbReference type="PANTHER" id="PTHR30482">
    <property type="entry name" value="HIGH-AFFINITY BRANCHED-CHAIN AMINO ACID TRANSPORT SYSTEM PERMEASE"/>
    <property type="match status" value="1"/>
</dbReference>
<dbReference type="EMBL" id="CP060825">
    <property type="protein sequence ID" value="QNP62777.1"/>
    <property type="molecule type" value="Genomic_DNA"/>
</dbReference>
<evidence type="ECO:0000313" key="7">
    <source>
        <dbReference type="EMBL" id="QNP62777.1"/>
    </source>
</evidence>
<keyword evidence="3 6" id="KW-0812">Transmembrane</keyword>
<keyword evidence="8" id="KW-1185">Reference proteome</keyword>
<accession>A0A7H0HQG1</accession>
<proteinExistence type="predicted"/>
<dbReference type="Proteomes" id="UP000516230">
    <property type="component" value="Chromosome"/>
</dbReference>
<reference evidence="7 8" key="1">
    <citation type="submission" date="2020-08" db="EMBL/GenBank/DDBJ databases">
        <title>A novel species.</title>
        <authorList>
            <person name="Gao J."/>
        </authorList>
    </citation>
    <scope>NUCLEOTIDE SEQUENCE [LARGE SCALE GENOMIC DNA]</scope>
    <source>
        <strain evidence="7 8">CRPJ-33</strain>
    </source>
</reference>
<name>A0A7H0HQG1_9ACTN</name>
<organism evidence="7 8">
    <name type="scientific">Streptomyces genisteinicus</name>
    <dbReference type="NCBI Taxonomy" id="2768068"/>
    <lineage>
        <taxon>Bacteria</taxon>
        <taxon>Bacillati</taxon>
        <taxon>Actinomycetota</taxon>
        <taxon>Actinomycetes</taxon>
        <taxon>Kitasatosporales</taxon>
        <taxon>Streptomycetaceae</taxon>
        <taxon>Streptomyces</taxon>
    </lineage>
</organism>
<evidence type="ECO:0000313" key="8">
    <source>
        <dbReference type="Proteomes" id="UP000516230"/>
    </source>
</evidence>
<protein>
    <submittedName>
        <fullName evidence="7">Branched-chain amino acid ABC transporter permease</fullName>
    </submittedName>
</protein>
<feature type="transmembrane region" description="Helical" evidence="6">
    <location>
        <begin position="287"/>
        <end position="305"/>
    </location>
</feature>
<evidence type="ECO:0000256" key="4">
    <source>
        <dbReference type="ARBA" id="ARBA00022989"/>
    </source>
</evidence>
<evidence type="ECO:0000256" key="5">
    <source>
        <dbReference type="ARBA" id="ARBA00023136"/>
    </source>
</evidence>
<dbReference type="InterPro" id="IPR001851">
    <property type="entry name" value="ABC_transp_permease"/>
</dbReference>
<dbReference type="GO" id="GO:0015658">
    <property type="term" value="F:branched-chain amino acid transmembrane transporter activity"/>
    <property type="evidence" value="ECO:0007669"/>
    <property type="project" value="InterPro"/>
</dbReference>
<feature type="transmembrane region" description="Helical" evidence="6">
    <location>
        <begin position="175"/>
        <end position="193"/>
    </location>
</feature>
<feature type="transmembrane region" description="Helical" evidence="6">
    <location>
        <begin position="124"/>
        <end position="141"/>
    </location>
</feature>
<dbReference type="RefSeq" id="WP_187739956.1">
    <property type="nucleotide sequence ID" value="NZ_CP060825.1"/>
</dbReference>
<comment type="subcellular location">
    <subcellularLocation>
        <location evidence="1">Cell membrane</location>
        <topology evidence="1">Multi-pass membrane protein</topology>
    </subcellularLocation>
</comment>
<keyword evidence="5 6" id="KW-0472">Membrane</keyword>
<feature type="transmembrane region" description="Helical" evidence="6">
    <location>
        <begin position="29"/>
        <end position="47"/>
    </location>
</feature>
<dbReference type="Pfam" id="PF02653">
    <property type="entry name" value="BPD_transp_2"/>
    <property type="match status" value="1"/>
</dbReference>
<feature type="transmembrane region" description="Helical" evidence="6">
    <location>
        <begin position="153"/>
        <end position="170"/>
    </location>
</feature>
<evidence type="ECO:0000256" key="1">
    <source>
        <dbReference type="ARBA" id="ARBA00004651"/>
    </source>
</evidence>
<evidence type="ECO:0000256" key="3">
    <source>
        <dbReference type="ARBA" id="ARBA00022692"/>
    </source>
</evidence>
<dbReference type="GO" id="GO:0005886">
    <property type="term" value="C:plasma membrane"/>
    <property type="evidence" value="ECO:0007669"/>
    <property type="project" value="UniProtKB-SubCell"/>
</dbReference>
<feature type="transmembrane region" description="Helical" evidence="6">
    <location>
        <begin position="67"/>
        <end position="85"/>
    </location>
</feature>
<sequence>MSTVETSKNLTPSAAAKLRRTAWYRTERFTRLWAMIALGVLLALVTGEQGNTRDIFYSIEHTFTGPNLWICLGLTVGVWALREFVGAPIKSGVAKAKSAAQSTTSSGPVGGLVARFKSDKRLRMGALAVLLILVLVIPSGLERTWQTVLVDQIAIFALLAIGLNVVIGWAGLLDLGFFAFFAVGAYSTAYWTGRLPVEPPVVLNNFWVIPVAVVTCLICGLLLGAPTLRLRGDYLAIVTLGFHEIIYLVAKNADGLTGGPQGARLIPDFSIDFAGIEYKWSIKPLPYWYLLVFFIVLVIFLFARLEHSRVGRAWTAIREDEIAAAANGVDTVRFKLMAFAIGASTSGVAGVIFTSKYGYINPEVFPLLQSILILAYVIFGGMGSIPGVLIGTALLVWLPEALKDWVDPSDRYMYLGALLVVMMIYRPQGVWPSRRRQRELKMAEEGIGDADAMTEPAGGRI</sequence>
<keyword evidence="2" id="KW-1003">Cell membrane</keyword>
<dbReference type="PANTHER" id="PTHR30482:SF10">
    <property type="entry name" value="HIGH-AFFINITY BRANCHED-CHAIN AMINO ACID TRANSPORT PROTEIN BRAE"/>
    <property type="match status" value="1"/>
</dbReference>
<feature type="transmembrane region" description="Helical" evidence="6">
    <location>
        <begin position="205"/>
        <end position="225"/>
    </location>
</feature>
<feature type="transmembrane region" description="Helical" evidence="6">
    <location>
        <begin position="412"/>
        <end position="431"/>
    </location>
</feature>
<evidence type="ECO:0000256" key="2">
    <source>
        <dbReference type="ARBA" id="ARBA00022475"/>
    </source>
</evidence>
<dbReference type="InterPro" id="IPR043428">
    <property type="entry name" value="LivM-like"/>
</dbReference>
<feature type="transmembrane region" description="Helical" evidence="6">
    <location>
        <begin position="336"/>
        <end position="359"/>
    </location>
</feature>
<evidence type="ECO:0000256" key="6">
    <source>
        <dbReference type="SAM" id="Phobius"/>
    </source>
</evidence>
<dbReference type="CDD" id="cd06581">
    <property type="entry name" value="TM_PBP1_LivM_like"/>
    <property type="match status" value="1"/>
</dbReference>